<dbReference type="EMBL" id="JBHSZQ010000047">
    <property type="protein sequence ID" value="MFC7126908.1"/>
    <property type="molecule type" value="Genomic_DNA"/>
</dbReference>
<comment type="caution">
    <text evidence="6">The sequence shown here is derived from an EMBL/GenBank/DDBJ whole genome shotgun (WGS) entry which is preliminary data.</text>
</comment>
<dbReference type="AlphaFoldDB" id="A0ABD5X6S3"/>
<evidence type="ECO:0000256" key="3">
    <source>
        <dbReference type="ARBA" id="ARBA00022729"/>
    </source>
</evidence>
<dbReference type="InterPro" id="IPR051313">
    <property type="entry name" value="Bact_iron-sidero_bind"/>
</dbReference>
<keyword evidence="2" id="KW-0813">Transport</keyword>
<reference evidence="6 7" key="1">
    <citation type="journal article" date="2014" name="Int. J. Syst. Evol. Microbiol.">
        <title>Complete genome sequence of Corynebacterium casei LMG S-19264T (=DSM 44701T), isolated from a smear-ripened cheese.</title>
        <authorList>
            <consortium name="US DOE Joint Genome Institute (JGI-PGF)"/>
            <person name="Walter F."/>
            <person name="Albersmeier A."/>
            <person name="Kalinowski J."/>
            <person name="Ruckert C."/>
        </authorList>
    </citation>
    <scope>NUCLEOTIDE SEQUENCE [LARGE SCALE GENOMIC DNA]</scope>
    <source>
        <strain evidence="6 7">CGMCC 4.7215</strain>
    </source>
</reference>
<comment type="subcellular location">
    <subcellularLocation>
        <location evidence="1">Cell envelope</location>
    </subcellularLocation>
</comment>
<keyword evidence="3" id="KW-0732">Signal</keyword>
<dbReference type="SUPFAM" id="SSF53807">
    <property type="entry name" value="Helical backbone' metal receptor"/>
    <property type="match status" value="1"/>
</dbReference>
<name>A0ABD5X6S3_9EURY</name>
<feature type="domain" description="Fe/B12 periplasmic-binding" evidence="5">
    <location>
        <begin position="193"/>
        <end position="344"/>
    </location>
</feature>
<dbReference type="PANTHER" id="PTHR30532:SF1">
    <property type="entry name" value="IRON(3+)-HYDROXAMATE-BINDING PROTEIN FHUD"/>
    <property type="match status" value="1"/>
</dbReference>
<evidence type="ECO:0000259" key="5">
    <source>
        <dbReference type="Pfam" id="PF01497"/>
    </source>
</evidence>
<evidence type="ECO:0000313" key="7">
    <source>
        <dbReference type="Proteomes" id="UP001596414"/>
    </source>
</evidence>
<protein>
    <submittedName>
        <fullName evidence="6">ABC transporter substrate-binding protein</fullName>
    </submittedName>
</protein>
<evidence type="ECO:0000256" key="1">
    <source>
        <dbReference type="ARBA" id="ARBA00004196"/>
    </source>
</evidence>
<feature type="region of interest" description="Disordered" evidence="4">
    <location>
        <begin position="37"/>
        <end position="65"/>
    </location>
</feature>
<gene>
    <name evidence="6" type="ORF">ACFQJ7_12895</name>
</gene>
<proteinExistence type="predicted"/>
<feature type="compositionally biased region" description="Low complexity" evidence="4">
    <location>
        <begin position="37"/>
        <end position="57"/>
    </location>
</feature>
<dbReference type="Proteomes" id="UP001596414">
    <property type="component" value="Unassembled WGS sequence"/>
</dbReference>
<evidence type="ECO:0000313" key="6">
    <source>
        <dbReference type="EMBL" id="MFC7126908.1"/>
    </source>
</evidence>
<dbReference type="Gene3D" id="3.40.50.1980">
    <property type="entry name" value="Nitrogenase molybdenum iron protein domain"/>
    <property type="match status" value="2"/>
</dbReference>
<dbReference type="PANTHER" id="PTHR30532">
    <property type="entry name" value="IRON III DICITRATE-BINDING PERIPLASMIC PROTEIN"/>
    <property type="match status" value="1"/>
</dbReference>
<dbReference type="RefSeq" id="WP_267637247.1">
    <property type="nucleotide sequence ID" value="NZ_JAODIY010000009.1"/>
</dbReference>
<organism evidence="6 7">
    <name type="scientific">Halovenus rubra</name>
    <dbReference type="NCBI Taxonomy" id="869890"/>
    <lineage>
        <taxon>Archaea</taxon>
        <taxon>Methanobacteriati</taxon>
        <taxon>Methanobacteriota</taxon>
        <taxon>Stenosarchaea group</taxon>
        <taxon>Halobacteria</taxon>
        <taxon>Halobacteriales</taxon>
        <taxon>Haloarculaceae</taxon>
        <taxon>Halovenus</taxon>
    </lineage>
</organism>
<sequence length="400" mass="44830">MADEENFVLEGCKRRRDILKTGCSIVGSGLIAGCISDSNTSSSDETPTTTPSDEQPTAKSDDPTPYEVTVKPAGTHTFESVPETYASFIGVWMDIAMAFGIKPSAMMSLEENQLKYYKQLPDVTVDLDSVRTLMDSADSEFDKEVFYDVDADVHLMDPRLIRYYSGWEDKEIKEINRSVGPILGSTIRFPMGSDSYYTLYEAFEKGAKIFQRQEQYDAWVTLKDEVFSEVQSRLPDDKPTVGAFIIRFDTEGKNLMAAEIDAFRNDTRTLRKLGVNSAFKGDTYVRYKKIGPEKLLEVDPEYIGLVGNLTTSDHESFQQTLEAAKNDETMSALTAVQNENFVRTAGANMGPISDLFSVEAAAMQLYPDEFGEWPGSIGDIPTENQLFDRQRVSDIINQRM</sequence>
<accession>A0ABD5X6S3</accession>
<dbReference type="InterPro" id="IPR002491">
    <property type="entry name" value="ABC_transptr_periplasmic_BD"/>
</dbReference>
<dbReference type="Pfam" id="PF01497">
    <property type="entry name" value="Peripla_BP_2"/>
    <property type="match status" value="1"/>
</dbReference>
<evidence type="ECO:0000256" key="2">
    <source>
        <dbReference type="ARBA" id="ARBA00022448"/>
    </source>
</evidence>
<evidence type="ECO:0000256" key="4">
    <source>
        <dbReference type="SAM" id="MobiDB-lite"/>
    </source>
</evidence>